<dbReference type="Pfam" id="PF13439">
    <property type="entry name" value="Glyco_transf_4"/>
    <property type="match status" value="1"/>
</dbReference>
<feature type="domain" description="Glycosyltransferase subfamily 4-like N-terminal" evidence="4">
    <location>
        <begin position="23"/>
        <end position="153"/>
    </location>
</feature>
<dbReference type="Proteomes" id="UP000192411">
    <property type="component" value="Unassembled WGS sequence"/>
</dbReference>
<dbReference type="InterPro" id="IPR001296">
    <property type="entry name" value="Glyco_trans_1"/>
</dbReference>
<evidence type="ECO:0000256" key="2">
    <source>
        <dbReference type="ARBA" id="ARBA00022679"/>
    </source>
</evidence>
<dbReference type="SUPFAM" id="SSF53756">
    <property type="entry name" value="UDP-Glycosyltransferase/glycogen phosphorylase"/>
    <property type="match status" value="1"/>
</dbReference>
<evidence type="ECO:0000256" key="1">
    <source>
        <dbReference type="ARBA" id="ARBA00022676"/>
    </source>
</evidence>
<dbReference type="RefSeq" id="WP_083127329.1">
    <property type="nucleotide sequence ID" value="NZ_MVIM01000011.1"/>
</dbReference>
<protein>
    <recommendedName>
        <fullName evidence="7">Glycosyl transferase family 1</fullName>
    </recommendedName>
</protein>
<sequence length="367" mass="39927">MSQASTMLVRPPRIVLATDRLSPGGVSHFVLQLANHFRARGCQVDVVTLRPGEWDHRLVESGVDVHTVPSRKVVGLIRSADVIHCQQRILGLLAVLLGARARTIEHVHNVMSGYRLLSFRGSTIVAVSNHVRSGLQSQYPRLAKRHLSVVPNGARKRPGDPLPFGRRCYDIVGVGRFEEQKDPLAFLDLVARLHRHNAGLRAVWIAPGAGSLQQQFIDHQRLLGLNETVTVAQGGTHEATRDLIAQSRVFLLTSKWEGLPLAALEALASGTPVVTTPCGEIADIIENNGCGAVLDSDLEAGTSTLMSLTSDRLLWESNSTNAFSVADDFSEDGMTAMVELIYRSVKPSAWPDVPHRMPSEGGVLCES</sequence>
<dbReference type="Gene3D" id="3.40.50.2000">
    <property type="entry name" value="Glycogen Phosphorylase B"/>
    <property type="match status" value="2"/>
</dbReference>
<dbReference type="GO" id="GO:0016757">
    <property type="term" value="F:glycosyltransferase activity"/>
    <property type="evidence" value="ECO:0007669"/>
    <property type="project" value="UniProtKB-KW"/>
</dbReference>
<keyword evidence="1" id="KW-0328">Glycosyltransferase</keyword>
<name>A0A1X0JKK8_9MYCO</name>
<proteinExistence type="predicted"/>
<evidence type="ECO:0000313" key="6">
    <source>
        <dbReference type="Proteomes" id="UP000192411"/>
    </source>
</evidence>
<keyword evidence="6" id="KW-1185">Reference proteome</keyword>
<dbReference type="CDD" id="cd03801">
    <property type="entry name" value="GT4_PimA-like"/>
    <property type="match status" value="1"/>
</dbReference>
<reference evidence="5 6" key="1">
    <citation type="submission" date="2017-02" db="EMBL/GenBank/DDBJ databases">
        <title>The new phylogeny of genus Mycobacterium.</title>
        <authorList>
            <person name="Tortoli E."/>
            <person name="Trovato A."/>
            <person name="Cirillo D.M."/>
        </authorList>
    </citation>
    <scope>NUCLEOTIDE SEQUENCE [LARGE SCALE GENOMIC DNA]</scope>
    <source>
        <strain evidence="5 6">DSM 44338</strain>
    </source>
</reference>
<evidence type="ECO:0008006" key="7">
    <source>
        <dbReference type="Google" id="ProtNLM"/>
    </source>
</evidence>
<dbReference type="PANTHER" id="PTHR12526">
    <property type="entry name" value="GLYCOSYLTRANSFERASE"/>
    <property type="match status" value="1"/>
</dbReference>
<dbReference type="InterPro" id="IPR028098">
    <property type="entry name" value="Glyco_trans_4-like_N"/>
</dbReference>
<gene>
    <name evidence="5" type="ORF">BST47_19660</name>
</gene>
<evidence type="ECO:0000259" key="3">
    <source>
        <dbReference type="Pfam" id="PF00534"/>
    </source>
</evidence>
<keyword evidence="2" id="KW-0808">Transferase</keyword>
<accession>A0A1X0JKK8</accession>
<evidence type="ECO:0000259" key="4">
    <source>
        <dbReference type="Pfam" id="PF13439"/>
    </source>
</evidence>
<dbReference type="Pfam" id="PF00534">
    <property type="entry name" value="Glycos_transf_1"/>
    <property type="match status" value="1"/>
</dbReference>
<dbReference type="AlphaFoldDB" id="A0A1X0JKK8"/>
<evidence type="ECO:0000313" key="5">
    <source>
        <dbReference type="EMBL" id="ORB63374.1"/>
    </source>
</evidence>
<dbReference type="STRING" id="75922.BST47_19660"/>
<dbReference type="OrthoDB" id="477186at2"/>
<organism evidence="5 6">
    <name type="scientific">Mycolicibacterium tusciae</name>
    <dbReference type="NCBI Taxonomy" id="75922"/>
    <lineage>
        <taxon>Bacteria</taxon>
        <taxon>Bacillati</taxon>
        <taxon>Actinomycetota</taxon>
        <taxon>Actinomycetes</taxon>
        <taxon>Mycobacteriales</taxon>
        <taxon>Mycobacteriaceae</taxon>
        <taxon>Mycolicibacterium</taxon>
    </lineage>
</organism>
<dbReference type="EMBL" id="MVIM01000011">
    <property type="protein sequence ID" value="ORB63374.1"/>
    <property type="molecule type" value="Genomic_DNA"/>
</dbReference>
<comment type="caution">
    <text evidence="5">The sequence shown here is derived from an EMBL/GenBank/DDBJ whole genome shotgun (WGS) entry which is preliminary data.</text>
</comment>
<feature type="domain" description="Glycosyl transferase family 1" evidence="3">
    <location>
        <begin position="171"/>
        <end position="297"/>
    </location>
</feature>